<dbReference type="Gene3D" id="3.40.50.12780">
    <property type="entry name" value="N-terminal domain of ligase-like"/>
    <property type="match status" value="1"/>
</dbReference>
<dbReference type="Gene3D" id="3.40.50.720">
    <property type="entry name" value="NAD(P)-binding Rossmann-like Domain"/>
    <property type="match status" value="1"/>
</dbReference>
<accession>A0A6A6Q4M6</accession>
<dbReference type="SUPFAM" id="SSF56801">
    <property type="entry name" value="Acetyl-CoA synthetase-like"/>
    <property type="match status" value="1"/>
</dbReference>
<dbReference type="Pfam" id="PF07993">
    <property type="entry name" value="NAD_binding_4"/>
    <property type="match status" value="1"/>
</dbReference>
<dbReference type="GO" id="GO:0031177">
    <property type="term" value="F:phosphopantetheine binding"/>
    <property type="evidence" value="ECO:0007669"/>
    <property type="project" value="InterPro"/>
</dbReference>
<protein>
    <recommendedName>
        <fullName evidence="3">Carrier domain-containing protein</fullName>
    </recommendedName>
</protein>
<dbReference type="OrthoDB" id="429813at2759"/>
<dbReference type="PROSITE" id="PS50075">
    <property type="entry name" value="CARRIER"/>
    <property type="match status" value="1"/>
</dbReference>
<dbReference type="EMBL" id="MU001631">
    <property type="protein sequence ID" value="KAF2486979.1"/>
    <property type="molecule type" value="Genomic_DNA"/>
</dbReference>
<dbReference type="InterPro" id="IPR009081">
    <property type="entry name" value="PP-bd_ACP"/>
</dbReference>
<dbReference type="RefSeq" id="XP_033593548.1">
    <property type="nucleotide sequence ID" value="XM_033731973.1"/>
</dbReference>
<dbReference type="GeneID" id="54472975"/>
<dbReference type="InterPro" id="IPR020806">
    <property type="entry name" value="PKS_PP-bd"/>
</dbReference>
<dbReference type="Pfam" id="PF23562">
    <property type="entry name" value="AMP-binding_C_3"/>
    <property type="match status" value="1"/>
</dbReference>
<dbReference type="InterPro" id="IPR051414">
    <property type="entry name" value="Adenylate-forming_Reductase"/>
</dbReference>
<dbReference type="Gene3D" id="1.10.1200.10">
    <property type="entry name" value="ACP-like"/>
    <property type="match status" value="1"/>
</dbReference>
<dbReference type="PROSITE" id="PS00012">
    <property type="entry name" value="PHOSPHOPANTETHEINE"/>
    <property type="match status" value="1"/>
</dbReference>
<dbReference type="AlphaFoldDB" id="A0A6A6Q4M6"/>
<evidence type="ECO:0000313" key="4">
    <source>
        <dbReference type="EMBL" id="KAF2486979.1"/>
    </source>
</evidence>
<evidence type="ECO:0000256" key="1">
    <source>
        <dbReference type="ARBA" id="ARBA00022450"/>
    </source>
</evidence>
<dbReference type="Pfam" id="PF00501">
    <property type="entry name" value="AMP-binding"/>
    <property type="match status" value="1"/>
</dbReference>
<gene>
    <name evidence="4" type="ORF">BDY17DRAFT_273602</name>
</gene>
<sequence length="1059" mass="117234">MVARKVVDGQTYFTCTLGEAQSQRRPFQDVNDLIEQQANSIGQDIAVGFYRVGERDDQTTFQPILLTFDEVRRSVAKAAELLQQSLLLPPGNAVGLLSASSPQFFFVWLACIRLGWPVILIDPQCATQAVHQLCHDTEVALVLVDEKNWPKIDKSGPDLQYLPIPFSEVDVFEYSTSGNGTDRVPPETARVAYFHHTSGTSSGRPKPIPQSHHGAVGALLALDGRYKATFTTTPLYHGGPADTFRAWTSGAMIWFFPSRDAPVTAPNVLKCLDEARKASKDQKSPPVKYFTSVPYILQMMSEDEHGLAVLKQMDLVGVGGAALPKQNGDDLVNAGVNLVSRYGSAECGFLLSSHRNYEIDKEWQYLRKPASSPHLMFEAREEGLYELIVTAGWPHMAKATRVNGSFATSDLFEPHPHIRDAWKYHSRSDAQLTLITGKKFDPAPIEDAIVAATDLVSSALVFGNNRPSPGILLFRSSSANSISDAELVRKITPAISKVNAQSPGHAKLIPDMLVPMPFSEHSLEKTSKGTLMRSKAEKRYEARIEASYQEDVNGSSDLDVPDAELEGHLEDVIKAVLGINATLDVNQQLFSIGVDSVASIQIRHRLRALLPQDSPPLPTNIVEQCGNVRKLAEYIRKVRHGQSIDEDMSAESRHREMLSLVEEYSQFDEPEGVVVNGVHDNIKIGEVVLLTGSTGALGAHVLHQLMRDSAVGKIYCLARAPDARSARSRVSQALQDRRFGDLRDNDKVEVLPSKLGQARLGLDDATYSRLSGEVTLIIHLAWSVNFRMALRSFVEDSISSVRNLINLALSATPSRTCPRFAFCSSVASAANYPQFAVPEQILDDPSYASDLGYSQSKWVAEGVCRNAAKHPRLRGRVSVLRVGQLSGDSETGIWNAKEAWPIMLSCAKLTGSLPNLKNQVIDWLPLDIAAKAMLQGVYAPSQRGTDIAVYHVLNKHQTPTWSDLLKWLKECKDFEIVEPSVFFQQLNESSCNEGHQHPAMHLVGHWENSYATNSEDKSPVRFDMQRSEEEMPIMQTVRPVDQDYFNRLWAWIDANLPSP</sequence>
<name>A0A6A6Q4M6_9PEZI</name>
<keyword evidence="5" id="KW-1185">Reference proteome</keyword>
<dbReference type="InterPro" id="IPR042099">
    <property type="entry name" value="ANL_N_sf"/>
</dbReference>
<evidence type="ECO:0000259" key="3">
    <source>
        <dbReference type="PROSITE" id="PS50075"/>
    </source>
</evidence>
<dbReference type="Pfam" id="PF00550">
    <property type="entry name" value="PP-binding"/>
    <property type="match status" value="1"/>
</dbReference>
<proteinExistence type="predicted"/>
<keyword evidence="2" id="KW-0597">Phosphoprotein</keyword>
<dbReference type="PANTHER" id="PTHR43439:SF2">
    <property type="entry name" value="ENZYME, PUTATIVE (JCVI)-RELATED"/>
    <property type="match status" value="1"/>
</dbReference>
<dbReference type="SUPFAM" id="SSF47336">
    <property type="entry name" value="ACP-like"/>
    <property type="match status" value="1"/>
</dbReference>
<dbReference type="Proteomes" id="UP000799767">
    <property type="component" value="Unassembled WGS sequence"/>
</dbReference>
<dbReference type="SMART" id="SM00823">
    <property type="entry name" value="PKS_PP"/>
    <property type="match status" value="1"/>
</dbReference>
<dbReference type="InterPro" id="IPR036291">
    <property type="entry name" value="NAD(P)-bd_dom_sf"/>
</dbReference>
<keyword evidence="1" id="KW-0596">Phosphopantetheine</keyword>
<evidence type="ECO:0000313" key="5">
    <source>
        <dbReference type="Proteomes" id="UP000799767"/>
    </source>
</evidence>
<dbReference type="PANTHER" id="PTHR43439">
    <property type="entry name" value="PHENYLACETATE-COENZYME A LIGASE"/>
    <property type="match status" value="1"/>
</dbReference>
<evidence type="ECO:0000256" key="2">
    <source>
        <dbReference type="ARBA" id="ARBA00022553"/>
    </source>
</evidence>
<dbReference type="InterPro" id="IPR013120">
    <property type="entry name" value="FAR_NAD-bd"/>
</dbReference>
<dbReference type="SUPFAM" id="SSF51735">
    <property type="entry name" value="NAD(P)-binding Rossmann-fold domains"/>
    <property type="match status" value="1"/>
</dbReference>
<reference evidence="4" key="1">
    <citation type="journal article" date="2020" name="Stud. Mycol.">
        <title>101 Dothideomycetes genomes: a test case for predicting lifestyles and emergence of pathogens.</title>
        <authorList>
            <person name="Haridas S."/>
            <person name="Albert R."/>
            <person name="Binder M."/>
            <person name="Bloem J."/>
            <person name="Labutti K."/>
            <person name="Salamov A."/>
            <person name="Andreopoulos B."/>
            <person name="Baker S."/>
            <person name="Barry K."/>
            <person name="Bills G."/>
            <person name="Bluhm B."/>
            <person name="Cannon C."/>
            <person name="Castanera R."/>
            <person name="Culley D."/>
            <person name="Daum C."/>
            <person name="Ezra D."/>
            <person name="Gonzalez J."/>
            <person name="Henrissat B."/>
            <person name="Kuo A."/>
            <person name="Liang C."/>
            <person name="Lipzen A."/>
            <person name="Lutzoni F."/>
            <person name="Magnuson J."/>
            <person name="Mondo S."/>
            <person name="Nolan M."/>
            <person name="Ohm R."/>
            <person name="Pangilinan J."/>
            <person name="Park H.-J."/>
            <person name="Ramirez L."/>
            <person name="Alfaro M."/>
            <person name="Sun H."/>
            <person name="Tritt A."/>
            <person name="Yoshinaga Y."/>
            <person name="Zwiers L.-H."/>
            <person name="Turgeon B."/>
            <person name="Goodwin S."/>
            <person name="Spatafora J."/>
            <person name="Crous P."/>
            <person name="Grigoriev I."/>
        </authorList>
    </citation>
    <scope>NUCLEOTIDE SEQUENCE</scope>
    <source>
        <strain evidence="4">CBS 113389</strain>
    </source>
</reference>
<dbReference type="InterPro" id="IPR036736">
    <property type="entry name" value="ACP-like_sf"/>
</dbReference>
<dbReference type="InterPro" id="IPR006162">
    <property type="entry name" value="Ppantetheine_attach_site"/>
</dbReference>
<organism evidence="4 5">
    <name type="scientific">Neohortaea acidophila</name>
    <dbReference type="NCBI Taxonomy" id="245834"/>
    <lineage>
        <taxon>Eukaryota</taxon>
        <taxon>Fungi</taxon>
        <taxon>Dikarya</taxon>
        <taxon>Ascomycota</taxon>
        <taxon>Pezizomycotina</taxon>
        <taxon>Dothideomycetes</taxon>
        <taxon>Dothideomycetidae</taxon>
        <taxon>Mycosphaerellales</taxon>
        <taxon>Teratosphaeriaceae</taxon>
        <taxon>Neohortaea</taxon>
    </lineage>
</organism>
<dbReference type="InterPro" id="IPR000873">
    <property type="entry name" value="AMP-dep_synth/lig_dom"/>
</dbReference>
<feature type="domain" description="Carrier" evidence="3">
    <location>
        <begin position="560"/>
        <end position="639"/>
    </location>
</feature>